<sequence length="416" mass="45042">MINTGKLAGKTIFVTGGTRGIGKEIALKAAKDGANVVIAAKTAEPHPHLPGTIYTAVDEVEKAGGKGLACIVDVRDEAQVSSAVEQAVKKFGGIDILINNASAISLTNTENTPMKRYDLMNNINTRGTFLVSKLCLPHLKNSSHAHILTLSPPLSMKPHWFAPNLAYTISKYGMSMCVLGMQEEFKPFNVAVNALWPKTVIDTAAIQHLLGAENSKNHSRTPQILADAAYWIFTQTPKPTGNFFIDEEVILKAGIKDLDQYAANPEFKDDLWLDGYVEGAQVLMNPFKESLLKKEETATPSVTGDGKVAGIFKAIETNLSPKLVEKTQAVYQFVVTGDEANTWYIDLKTGSGSCGQGRPPSQADATLTMDSKNFFDMFSGKVKPATAFMTGKLKISGNMQKALKLDKLMGSLKARL</sequence>
<dbReference type="GO" id="GO:0005739">
    <property type="term" value="C:mitochondrion"/>
    <property type="evidence" value="ECO:0007669"/>
    <property type="project" value="UniProtKB-SubCell"/>
</dbReference>
<reference evidence="11" key="1">
    <citation type="submission" date="2023-01" db="EMBL/GenBank/DDBJ databases">
        <title>Key to firefly adult light organ development and bioluminescence: homeobox transcription factors regulate luciferase expression and transportation to peroxisome.</title>
        <authorList>
            <person name="Fu X."/>
        </authorList>
    </citation>
    <scope>NUCLEOTIDE SEQUENCE [LARGE SCALE GENOMIC DNA]</scope>
</reference>
<protein>
    <recommendedName>
        <fullName evidence="8">Hydroxysteroid dehydrogenase-like protein 2</fullName>
    </recommendedName>
</protein>
<comment type="subcellular location">
    <subcellularLocation>
        <location evidence="1">Mitochondrion</location>
    </subcellularLocation>
    <subcellularLocation>
        <location evidence="2">Peroxisome</location>
    </subcellularLocation>
</comment>
<dbReference type="InterPro" id="IPR036527">
    <property type="entry name" value="SCP2_sterol-bd_dom_sf"/>
</dbReference>
<dbReference type="Proteomes" id="UP001353858">
    <property type="component" value="Unassembled WGS sequence"/>
</dbReference>
<dbReference type="FunFam" id="3.40.50.720:FF:000301">
    <property type="entry name" value="Hydroxysteroid dehydrogenase like 2"/>
    <property type="match status" value="1"/>
</dbReference>
<proteinExistence type="inferred from homology"/>
<keyword evidence="4" id="KW-0521">NADP</keyword>
<evidence type="ECO:0000256" key="1">
    <source>
        <dbReference type="ARBA" id="ARBA00004173"/>
    </source>
</evidence>
<evidence type="ECO:0000259" key="9">
    <source>
        <dbReference type="Pfam" id="PF02036"/>
    </source>
</evidence>
<dbReference type="CDD" id="cd09762">
    <property type="entry name" value="HSDL2_SDR_c"/>
    <property type="match status" value="1"/>
</dbReference>
<evidence type="ECO:0000256" key="2">
    <source>
        <dbReference type="ARBA" id="ARBA00004275"/>
    </source>
</evidence>
<evidence type="ECO:0000256" key="5">
    <source>
        <dbReference type="ARBA" id="ARBA00023002"/>
    </source>
</evidence>
<dbReference type="SUPFAM" id="SSF55718">
    <property type="entry name" value="SCP-like"/>
    <property type="match status" value="1"/>
</dbReference>
<dbReference type="PANTHER" id="PTHR42808:SF3">
    <property type="entry name" value="HYDROXYSTEROID DEHYDROGENASE-LIKE PROTEIN 2"/>
    <property type="match status" value="1"/>
</dbReference>
<dbReference type="GO" id="GO:0016491">
    <property type="term" value="F:oxidoreductase activity"/>
    <property type="evidence" value="ECO:0007669"/>
    <property type="project" value="UniProtKB-KW"/>
</dbReference>
<dbReference type="AlphaFoldDB" id="A0AAN7PSL9"/>
<dbReference type="NCBIfam" id="NF006133">
    <property type="entry name" value="PRK08278.1"/>
    <property type="match status" value="1"/>
</dbReference>
<gene>
    <name evidence="10" type="ORF">RN001_014167</name>
</gene>
<keyword evidence="5" id="KW-0560">Oxidoreductase</keyword>
<dbReference type="InterPro" id="IPR003033">
    <property type="entry name" value="SCP2_sterol-bd_dom"/>
</dbReference>
<dbReference type="Gene3D" id="3.30.1050.10">
    <property type="entry name" value="SCP2 sterol-binding domain"/>
    <property type="match status" value="1"/>
</dbReference>
<keyword evidence="7" id="KW-0576">Peroxisome</keyword>
<dbReference type="InterPro" id="IPR002347">
    <property type="entry name" value="SDR_fam"/>
</dbReference>
<accession>A0AAN7PSL9</accession>
<dbReference type="Pfam" id="PF00106">
    <property type="entry name" value="adh_short"/>
    <property type="match status" value="1"/>
</dbReference>
<evidence type="ECO:0000256" key="4">
    <source>
        <dbReference type="ARBA" id="ARBA00022857"/>
    </source>
</evidence>
<comment type="caution">
    <text evidence="10">The sequence shown here is derived from an EMBL/GenBank/DDBJ whole genome shotgun (WGS) entry which is preliminary data.</text>
</comment>
<evidence type="ECO:0000256" key="3">
    <source>
        <dbReference type="ARBA" id="ARBA00006484"/>
    </source>
</evidence>
<dbReference type="GO" id="GO:0005777">
    <property type="term" value="C:peroxisome"/>
    <property type="evidence" value="ECO:0007669"/>
    <property type="project" value="UniProtKB-SubCell"/>
</dbReference>
<evidence type="ECO:0000313" key="11">
    <source>
        <dbReference type="Proteomes" id="UP001353858"/>
    </source>
</evidence>
<evidence type="ECO:0000256" key="6">
    <source>
        <dbReference type="ARBA" id="ARBA00023128"/>
    </source>
</evidence>
<feature type="domain" description="SCP2" evidence="9">
    <location>
        <begin position="319"/>
        <end position="409"/>
    </location>
</feature>
<evidence type="ECO:0000256" key="8">
    <source>
        <dbReference type="ARBA" id="ARBA00040243"/>
    </source>
</evidence>
<dbReference type="PANTHER" id="PTHR42808">
    <property type="entry name" value="HYDROXYSTEROID DEHYDROGENASE-LIKE PROTEIN 2"/>
    <property type="match status" value="1"/>
</dbReference>
<keyword evidence="6" id="KW-0496">Mitochondrion</keyword>
<name>A0AAN7PSL9_9COLE</name>
<dbReference type="InterPro" id="IPR036291">
    <property type="entry name" value="NAD(P)-bd_dom_sf"/>
</dbReference>
<dbReference type="Gene3D" id="3.40.50.720">
    <property type="entry name" value="NAD(P)-binding Rossmann-like Domain"/>
    <property type="match status" value="1"/>
</dbReference>
<evidence type="ECO:0000256" key="7">
    <source>
        <dbReference type="ARBA" id="ARBA00023140"/>
    </source>
</evidence>
<comment type="similarity">
    <text evidence="3">Belongs to the short-chain dehydrogenases/reductases (SDR) family.</text>
</comment>
<organism evidence="10 11">
    <name type="scientific">Aquatica leii</name>
    <dbReference type="NCBI Taxonomy" id="1421715"/>
    <lineage>
        <taxon>Eukaryota</taxon>
        <taxon>Metazoa</taxon>
        <taxon>Ecdysozoa</taxon>
        <taxon>Arthropoda</taxon>
        <taxon>Hexapoda</taxon>
        <taxon>Insecta</taxon>
        <taxon>Pterygota</taxon>
        <taxon>Neoptera</taxon>
        <taxon>Endopterygota</taxon>
        <taxon>Coleoptera</taxon>
        <taxon>Polyphaga</taxon>
        <taxon>Elateriformia</taxon>
        <taxon>Elateroidea</taxon>
        <taxon>Lampyridae</taxon>
        <taxon>Luciolinae</taxon>
        <taxon>Aquatica</taxon>
    </lineage>
</organism>
<evidence type="ECO:0000313" key="10">
    <source>
        <dbReference type="EMBL" id="KAK4874807.1"/>
    </source>
</evidence>
<dbReference type="Pfam" id="PF02036">
    <property type="entry name" value="SCP2"/>
    <property type="match status" value="1"/>
</dbReference>
<keyword evidence="11" id="KW-1185">Reference proteome</keyword>
<dbReference type="InterPro" id="IPR051935">
    <property type="entry name" value="HSDL2"/>
</dbReference>
<dbReference type="PRINTS" id="PR00081">
    <property type="entry name" value="GDHRDH"/>
</dbReference>
<dbReference type="EMBL" id="JARPUR010000006">
    <property type="protein sequence ID" value="KAK4874807.1"/>
    <property type="molecule type" value="Genomic_DNA"/>
</dbReference>
<dbReference type="SUPFAM" id="SSF51735">
    <property type="entry name" value="NAD(P)-binding Rossmann-fold domains"/>
    <property type="match status" value="1"/>
</dbReference>